<gene>
    <name evidence="1" type="ORF">PBV87_09270</name>
</gene>
<comment type="caution">
    <text evidence="1">The sequence shown here is derived from an EMBL/GenBank/DDBJ whole genome shotgun (WGS) entry which is preliminary data.</text>
</comment>
<organism evidence="1 2">
    <name type="scientific">Holtiella tumoricola</name>
    <dbReference type="NCBI Taxonomy" id="3018743"/>
    <lineage>
        <taxon>Bacteria</taxon>
        <taxon>Bacillati</taxon>
        <taxon>Bacillota</taxon>
        <taxon>Clostridia</taxon>
        <taxon>Lachnospirales</taxon>
        <taxon>Cellulosilyticaceae</taxon>
        <taxon>Holtiella</taxon>
    </lineage>
</organism>
<name>A0AA42DMD3_9FIRM</name>
<dbReference type="AlphaFoldDB" id="A0AA42DMD3"/>
<reference evidence="1" key="1">
    <citation type="journal article" date="2023" name="Int. J. Syst. Evol. Microbiol.">
        <title>&lt;i&gt;Holtiella tumoricola&lt;/i&gt; gen. nov. sp. nov., isolated from a human clinical sample.</title>
        <authorList>
            <person name="Allen-Vercoe E."/>
            <person name="Daigneault M.C."/>
            <person name="Vancuren S.J."/>
            <person name="Cochrane K."/>
            <person name="O'Neal L.L."/>
            <person name="Sankaranarayanan K."/>
            <person name="Lawson P.A."/>
        </authorList>
    </citation>
    <scope>NUCLEOTIDE SEQUENCE</scope>
    <source>
        <strain evidence="1">CC70A</strain>
    </source>
</reference>
<protein>
    <submittedName>
        <fullName evidence="1">Uncharacterized protein</fullName>
    </submittedName>
</protein>
<dbReference type="Proteomes" id="UP001169242">
    <property type="component" value="Unassembled WGS sequence"/>
</dbReference>
<dbReference type="RefSeq" id="WP_271012027.1">
    <property type="nucleotide sequence ID" value="NZ_JAQIFT010000040.1"/>
</dbReference>
<evidence type="ECO:0000313" key="2">
    <source>
        <dbReference type="Proteomes" id="UP001169242"/>
    </source>
</evidence>
<dbReference type="EMBL" id="JAQIFT010000040">
    <property type="protein sequence ID" value="MDA3731665.1"/>
    <property type="molecule type" value="Genomic_DNA"/>
</dbReference>
<sequence>MNLKKIIEEDLQNVFFNTNEFAEIHVLDDKEVPIIIDEDEIQKRRIQAAEGTYVGEKLVLIQSKYFKRKPVEGRSLRLDHKEYFIVSCKETDGIFEITLGVNDSD</sequence>
<keyword evidence="2" id="KW-1185">Reference proteome</keyword>
<evidence type="ECO:0000313" key="1">
    <source>
        <dbReference type="EMBL" id="MDA3731665.1"/>
    </source>
</evidence>
<accession>A0AA42DMD3</accession>
<proteinExistence type="predicted"/>